<protein>
    <submittedName>
        <fullName evidence="2">Uncharacterized protein</fullName>
    </submittedName>
</protein>
<accession>A0A0H2WHV5</accession>
<dbReference type="KEGG" id="bma:BMA0865"/>
<name>A0A0H2WHV5_BURMA</name>
<reference evidence="2 3" key="1">
    <citation type="journal article" date="2004" name="Proc. Natl. Acad. Sci. U.S.A.">
        <title>Structural flexibility in the Burkholderia mallei genome.</title>
        <authorList>
            <person name="Nierman W.C."/>
            <person name="DeShazer D."/>
            <person name="Kim H.S."/>
            <person name="Tettelin H."/>
            <person name="Nelson K.E."/>
            <person name="Feldblyum T."/>
            <person name="Ulrich R.L."/>
            <person name="Ronning C.M."/>
            <person name="Brinkac L.M."/>
            <person name="Daugherty S.C."/>
            <person name="Davidsen T.D."/>
            <person name="Deboy R.T."/>
            <person name="Dimitrov G."/>
            <person name="Dodson R.J."/>
            <person name="Durkin A.S."/>
            <person name="Gwinn M.L."/>
            <person name="Haft D.H."/>
            <person name="Khouri H."/>
            <person name="Kolonay J.F."/>
            <person name="Madupu R."/>
            <person name="Mohammoud Y."/>
            <person name="Nelson W.C."/>
            <person name="Radune D."/>
            <person name="Romero C.M."/>
            <person name="Sarria S."/>
            <person name="Selengut J."/>
            <person name="Shamblin C."/>
            <person name="Sullivan S.A."/>
            <person name="White O."/>
            <person name="Yu Y."/>
            <person name="Zafar N."/>
            <person name="Zhou L."/>
            <person name="Fraser C.M."/>
        </authorList>
    </citation>
    <scope>NUCLEOTIDE SEQUENCE [LARGE SCALE GENOMIC DNA]</scope>
    <source>
        <strain evidence="2 3">ATCC 23344</strain>
    </source>
</reference>
<gene>
    <name evidence="2" type="ordered locus">BMA0865</name>
</gene>
<feature type="region of interest" description="Disordered" evidence="1">
    <location>
        <begin position="1"/>
        <end position="21"/>
    </location>
</feature>
<organism evidence="2 3">
    <name type="scientific">Burkholderia mallei (strain ATCC 23344)</name>
    <dbReference type="NCBI Taxonomy" id="243160"/>
    <lineage>
        <taxon>Bacteria</taxon>
        <taxon>Pseudomonadati</taxon>
        <taxon>Pseudomonadota</taxon>
        <taxon>Betaproteobacteria</taxon>
        <taxon>Burkholderiales</taxon>
        <taxon>Burkholderiaceae</taxon>
        <taxon>Burkholderia</taxon>
        <taxon>pseudomallei group</taxon>
    </lineage>
</organism>
<sequence>MRFFVSARGRGSRRAPQARRQRLTADGITNDAGTGSRFFVSPADRRIGLRFFRSAVGLPSFIQHTTLHLPADTGRDRIPTGKGALF</sequence>
<dbReference type="EMBL" id="CP000010">
    <property type="protein sequence ID" value="AAU49113.1"/>
    <property type="molecule type" value="Genomic_DNA"/>
</dbReference>
<evidence type="ECO:0000256" key="1">
    <source>
        <dbReference type="SAM" id="MobiDB-lite"/>
    </source>
</evidence>
<feature type="compositionally biased region" description="Basic residues" evidence="1">
    <location>
        <begin position="10"/>
        <end position="21"/>
    </location>
</feature>
<keyword evidence="3" id="KW-1185">Reference proteome</keyword>
<evidence type="ECO:0000313" key="2">
    <source>
        <dbReference type="EMBL" id="AAU49113.1"/>
    </source>
</evidence>
<dbReference type="Proteomes" id="UP000006693">
    <property type="component" value="Chromosome 1"/>
</dbReference>
<evidence type="ECO:0000313" key="3">
    <source>
        <dbReference type="Proteomes" id="UP000006693"/>
    </source>
</evidence>
<dbReference type="AlphaFoldDB" id="A0A0H2WHV5"/>
<dbReference type="HOGENOM" id="CLU_191278_0_0_4"/>
<proteinExistence type="predicted"/>